<accession>A0A4C1YPZ0</accession>
<evidence type="ECO:0000313" key="1">
    <source>
        <dbReference type="EMBL" id="GBP78218.1"/>
    </source>
</evidence>
<keyword evidence="2" id="KW-1185">Reference proteome</keyword>
<comment type="caution">
    <text evidence="1">The sequence shown here is derived from an EMBL/GenBank/DDBJ whole genome shotgun (WGS) entry which is preliminary data.</text>
</comment>
<organism evidence="1 2">
    <name type="scientific">Eumeta variegata</name>
    <name type="common">Bagworm moth</name>
    <name type="synonym">Eumeta japonica</name>
    <dbReference type="NCBI Taxonomy" id="151549"/>
    <lineage>
        <taxon>Eukaryota</taxon>
        <taxon>Metazoa</taxon>
        <taxon>Ecdysozoa</taxon>
        <taxon>Arthropoda</taxon>
        <taxon>Hexapoda</taxon>
        <taxon>Insecta</taxon>
        <taxon>Pterygota</taxon>
        <taxon>Neoptera</taxon>
        <taxon>Endopterygota</taxon>
        <taxon>Lepidoptera</taxon>
        <taxon>Glossata</taxon>
        <taxon>Ditrysia</taxon>
        <taxon>Tineoidea</taxon>
        <taxon>Psychidae</taxon>
        <taxon>Oiketicinae</taxon>
        <taxon>Eumeta</taxon>
    </lineage>
</organism>
<dbReference type="Proteomes" id="UP000299102">
    <property type="component" value="Unassembled WGS sequence"/>
</dbReference>
<dbReference type="AlphaFoldDB" id="A0A4C1YPZ0"/>
<evidence type="ECO:0000313" key="2">
    <source>
        <dbReference type="Proteomes" id="UP000299102"/>
    </source>
</evidence>
<name>A0A4C1YPZ0_EUMVA</name>
<gene>
    <name evidence="1" type="ORF">EVAR_54003_1</name>
</gene>
<sequence length="113" mass="12624">MLEHHVNVLPNVHVEEKKKVPNGKSARAGPPMLIEVRYLSSAGAGRRLADRFRAIGPAPCSRPPPARRIHLPPVQRVRDAVTHSFFHHPTPPFISPFSPLSDMLFLKRPGTRC</sequence>
<dbReference type="EMBL" id="BGZK01001361">
    <property type="protein sequence ID" value="GBP78218.1"/>
    <property type="molecule type" value="Genomic_DNA"/>
</dbReference>
<protein>
    <submittedName>
        <fullName evidence="1">Uncharacterized protein</fullName>
    </submittedName>
</protein>
<reference evidence="1 2" key="1">
    <citation type="journal article" date="2019" name="Commun. Biol.">
        <title>The bagworm genome reveals a unique fibroin gene that provides high tensile strength.</title>
        <authorList>
            <person name="Kono N."/>
            <person name="Nakamura H."/>
            <person name="Ohtoshi R."/>
            <person name="Tomita M."/>
            <person name="Numata K."/>
            <person name="Arakawa K."/>
        </authorList>
    </citation>
    <scope>NUCLEOTIDE SEQUENCE [LARGE SCALE GENOMIC DNA]</scope>
</reference>
<proteinExistence type="predicted"/>